<dbReference type="Pfam" id="PF00107">
    <property type="entry name" value="ADH_zinc_N"/>
    <property type="match status" value="1"/>
</dbReference>
<organism evidence="9 10">
    <name type="scientific">Pseudovirgaria hyperparasitica</name>
    <dbReference type="NCBI Taxonomy" id="470096"/>
    <lineage>
        <taxon>Eukaryota</taxon>
        <taxon>Fungi</taxon>
        <taxon>Dikarya</taxon>
        <taxon>Ascomycota</taxon>
        <taxon>Pezizomycotina</taxon>
        <taxon>Dothideomycetes</taxon>
        <taxon>Dothideomycetes incertae sedis</taxon>
        <taxon>Acrospermales</taxon>
        <taxon>Acrospermaceae</taxon>
        <taxon>Pseudovirgaria</taxon>
    </lineage>
</organism>
<dbReference type="InterPro" id="IPR013149">
    <property type="entry name" value="ADH-like_C"/>
</dbReference>
<evidence type="ECO:0000256" key="6">
    <source>
        <dbReference type="ARBA" id="ARBA00023027"/>
    </source>
</evidence>
<evidence type="ECO:0000256" key="5">
    <source>
        <dbReference type="ARBA" id="ARBA00023002"/>
    </source>
</evidence>
<dbReference type="PANTHER" id="PTHR42940">
    <property type="entry name" value="ALCOHOL DEHYDROGENASE 1-RELATED"/>
    <property type="match status" value="1"/>
</dbReference>
<dbReference type="PROSITE" id="PS00059">
    <property type="entry name" value="ADH_ZINC"/>
    <property type="match status" value="1"/>
</dbReference>
<feature type="domain" description="Enoyl reductase (ER)" evidence="8">
    <location>
        <begin position="17"/>
        <end position="348"/>
    </location>
</feature>
<evidence type="ECO:0000256" key="7">
    <source>
        <dbReference type="RuleBase" id="RU361277"/>
    </source>
</evidence>
<dbReference type="InterPro" id="IPR020843">
    <property type="entry name" value="ER"/>
</dbReference>
<dbReference type="Gene3D" id="3.90.180.10">
    <property type="entry name" value="Medium-chain alcohol dehydrogenases, catalytic domain"/>
    <property type="match status" value="1"/>
</dbReference>
<dbReference type="Proteomes" id="UP000799437">
    <property type="component" value="Unassembled WGS sequence"/>
</dbReference>
<keyword evidence="5" id="KW-0560">Oxidoreductase</keyword>
<proteinExistence type="inferred from homology"/>
<keyword evidence="4 7" id="KW-0862">Zinc</keyword>
<dbReference type="SUPFAM" id="SSF51735">
    <property type="entry name" value="NAD(P)-binding Rossmann-fold domains"/>
    <property type="match status" value="1"/>
</dbReference>
<dbReference type="SUPFAM" id="SSF50129">
    <property type="entry name" value="GroES-like"/>
    <property type="match status" value="1"/>
</dbReference>
<evidence type="ECO:0000256" key="1">
    <source>
        <dbReference type="ARBA" id="ARBA00001947"/>
    </source>
</evidence>
<dbReference type="RefSeq" id="XP_033600857.1">
    <property type="nucleotide sequence ID" value="XM_033748894.1"/>
</dbReference>
<evidence type="ECO:0000313" key="9">
    <source>
        <dbReference type="EMBL" id="KAF2758406.1"/>
    </source>
</evidence>
<dbReference type="GO" id="GO:0004022">
    <property type="term" value="F:alcohol dehydrogenase (NAD+) activity"/>
    <property type="evidence" value="ECO:0007669"/>
    <property type="project" value="TreeGrafter"/>
</dbReference>
<name>A0A6A6W938_9PEZI</name>
<dbReference type="GO" id="GO:0005737">
    <property type="term" value="C:cytoplasm"/>
    <property type="evidence" value="ECO:0007669"/>
    <property type="project" value="TreeGrafter"/>
</dbReference>
<comment type="similarity">
    <text evidence="2 7">Belongs to the zinc-containing alcohol dehydrogenase family.</text>
</comment>
<evidence type="ECO:0000313" key="10">
    <source>
        <dbReference type="Proteomes" id="UP000799437"/>
    </source>
</evidence>
<dbReference type="PANTHER" id="PTHR42940:SF2">
    <property type="entry name" value="DEHYDROGENASE FAMILY OXIDOREDUCTASE, PUTATIVE (JCVI)-RELATED"/>
    <property type="match status" value="1"/>
</dbReference>
<dbReference type="GeneID" id="54489948"/>
<dbReference type="FunFam" id="3.40.50.720:FF:000039">
    <property type="entry name" value="Alcohol dehydrogenase AdhP"/>
    <property type="match status" value="1"/>
</dbReference>
<dbReference type="InterPro" id="IPR036291">
    <property type="entry name" value="NAD(P)-bd_dom_sf"/>
</dbReference>
<dbReference type="AlphaFoldDB" id="A0A6A6W938"/>
<keyword evidence="3 7" id="KW-0479">Metal-binding</keyword>
<dbReference type="Pfam" id="PF08240">
    <property type="entry name" value="ADH_N"/>
    <property type="match status" value="1"/>
</dbReference>
<dbReference type="GO" id="GO:0008270">
    <property type="term" value="F:zinc ion binding"/>
    <property type="evidence" value="ECO:0007669"/>
    <property type="project" value="InterPro"/>
</dbReference>
<reference evidence="9" key="1">
    <citation type="journal article" date="2020" name="Stud. Mycol.">
        <title>101 Dothideomycetes genomes: a test case for predicting lifestyles and emergence of pathogens.</title>
        <authorList>
            <person name="Haridas S."/>
            <person name="Albert R."/>
            <person name="Binder M."/>
            <person name="Bloem J."/>
            <person name="Labutti K."/>
            <person name="Salamov A."/>
            <person name="Andreopoulos B."/>
            <person name="Baker S."/>
            <person name="Barry K."/>
            <person name="Bills G."/>
            <person name="Bluhm B."/>
            <person name="Cannon C."/>
            <person name="Castanera R."/>
            <person name="Culley D."/>
            <person name="Daum C."/>
            <person name="Ezra D."/>
            <person name="Gonzalez J."/>
            <person name="Henrissat B."/>
            <person name="Kuo A."/>
            <person name="Liang C."/>
            <person name="Lipzen A."/>
            <person name="Lutzoni F."/>
            <person name="Magnuson J."/>
            <person name="Mondo S."/>
            <person name="Nolan M."/>
            <person name="Ohm R."/>
            <person name="Pangilinan J."/>
            <person name="Park H.-J."/>
            <person name="Ramirez L."/>
            <person name="Alfaro M."/>
            <person name="Sun H."/>
            <person name="Tritt A."/>
            <person name="Yoshinaga Y."/>
            <person name="Zwiers L.-H."/>
            <person name="Turgeon B."/>
            <person name="Goodwin S."/>
            <person name="Spatafora J."/>
            <person name="Crous P."/>
            <person name="Grigoriev I."/>
        </authorList>
    </citation>
    <scope>NUCLEOTIDE SEQUENCE</scope>
    <source>
        <strain evidence="9">CBS 121739</strain>
    </source>
</reference>
<accession>A0A6A6W938</accession>
<comment type="cofactor">
    <cofactor evidence="1 7">
        <name>Zn(2+)</name>
        <dbReference type="ChEBI" id="CHEBI:29105"/>
    </cofactor>
</comment>
<dbReference type="InterPro" id="IPR002328">
    <property type="entry name" value="ADH_Zn_CS"/>
</dbReference>
<evidence type="ECO:0000259" key="8">
    <source>
        <dbReference type="SMART" id="SM00829"/>
    </source>
</evidence>
<evidence type="ECO:0000256" key="4">
    <source>
        <dbReference type="ARBA" id="ARBA00022833"/>
    </source>
</evidence>
<protein>
    <submittedName>
        <fullName evidence="9">Alcohol dehydrogenase</fullName>
    </submittedName>
</protein>
<keyword evidence="10" id="KW-1185">Reference proteome</keyword>
<dbReference type="OrthoDB" id="1879366at2759"/>
<dbReference type="InterPro" id="IPR013154">
    <property type="entry name" value="ADH-like_N"/>
</dbReference>
<dbReference type="Gene3D" id="3.40.50.720">
    <property type="entry name" value="NAD(P)-binding Rossmann-like Domain"/>
    <property type="match status" value="1"/>
</dbReference>
<sequence length="351" mass="37400">MSEIPSRQTACWIVNPGKDWKLDIRHDVEVKRPGPGEVLVRMECTGLCHSDCRNVLGMGEYTEIPGHEGVGKVVTVGLNVNEDLIGKRVGIKWLWTACRNCSSCSQGRANNCSKQGNTGRTCWGTLQQYAVADAAFVTHIPDGIASEVAAPLLCAGLSLAGAVSLVAPEVQPGQWVAIIGAGGGLGHIGVQIAARAKGYKVIAVDGGDDKKELCLRLGASEFVDYKKDNVVEKVKSMTDGEGAHAVIIVAGSERAYEQAPDLVRNCGVLVCVGLPRGDYHLPLSPIQIANRGLVIKGSSTGTEAQMSELLQWNMDGLVEPRIEVHEFGEAPAIIDKLTKDEVTGRMVVTIP</sequence>
<dbReference type="InterPro" id="IPR011032">
    <property type="entry name" value="GroES-like_sf"/>
</dbReference>
<evidence type="ECO:0000256" key="3">
    <source>
        <dbReference type="ARBA" id="ARBA00022723"/>
    </source>
</evidence>
<dbReference type="CDD" id="cd08297">
    <property type="entry name" value="CAD3"/>
    <property type="match status" value="1"/>
</dbReference>
<dbReference type="SMART" id="SM00829">
    <property type="entry name" value="PKS_ER"/>
    <property type="match status" value="1"/>
</dbReference>
<gene>
    <name evidence="9" type="ORF">EJ05DRAFT_527806</name>
</gene>
<dbReference type="EMBL" id="ML996571">
    <property type="protein sequence ID" value="KAF2758406.1"/>
    <property type="molecule type" value="Genomic_DNA"/>
</dbReference>
<evidence type="ECO:0000256" key="2">
    <source>
        <dbReference type="ARBA" id="ARBA00008072"/>
    </source>
</evidence>
<keyword evidence="6" id="KW-0520">NAD</keyword>